<dbReference type="CDD" id="cd14275">
    <property type="entry name" value="UBA_EF-Ts"/>
    <property type="match status" value="1"/>
</dbReference>
<evidence type="ECO:0000256" key="4">
    <source>
        <dbReference type="ARBA" id="ARBA00022917"/>
    </source>
</evidence>
<dbReference type="InterPro" id="IPR015940">
    <property type="entry name" value="UBA"/>
</dbReference>
<evidence type="ECO:0000256" key="1">
    <source>
        <dbReference type="ARBA" id="ARBA00005532"/>
    </source>
</evidence>
<evidence type="ECO:0000259" key="6">
    <source>
        <dbReference type="Pfam" id="PF00627"/>
    </source>
</evidence>
<dbReference type="Pfam" id="PF00627">
    <property type="entry name" value="UBA"/>
    <property type="match status" value="1"/>
</dbReference>
<dbReference type="Pfam" id="PF00889">
    <property type="entry name" value="EF_TS"/>
    <property type="match status" value="1"/>
</dbReference>
<comment type="function">
    <text evidence="5">Associates with the EF-Tu.GDP complex and induces the exchange of GDP to GTP. It remains bound to the aminoacyl-tRNA.EF-Tu.GTP complex up to the GTP hydrolysis stage on the ribosome.</text>
</comment>
<accession>A0A1F6A3Y3</accession>
<comment type="subcellular location">
    <subcellularLocation>
        <location evidence="5">Cytoplasm</location>
    </subcellularLocation>
</comment>
<keyword evidence="3 5" id="KW-0251">Elongation factor</keyword>
<gene>
    <name evidence="5" type="primary">tsf</name>
    <name evidence="8" type="ORF">A2721_02400</name>
</gene>
<proteinExistence type="inferred from homology"/>
<feature type="domain" description="UBA" evidence="6">
    <location>
        <begin position="7"/>
        <end position="39"/>
    </location>
</feature>
<dbReference type="NCBIfam" id="TIGR00116">
    <property type="entry name" value="tsf"/>
    <property type="match status" value="1"/>
</dbReference>
<dbReference type="EMBL" id="MFJK01000011">
    <property type="protein sequence ID" value="OGG18967.1"/>
    <property type="molecule type" value="Genomic_DNA"/>
</dbReference>
<dbReference type="PANTHER" id="PTHR11741">
    <property type="entry name" value="ELONGATION FACTOR TS"/>
    <property type="match status" value="1"/>
</dbReference>
<evidence type="ECO:0000259" key="7">
    <source>
        <dbReference type="Pfam" id="PF00889"/>
    </source>
</evidence>
<dbReference type="Proteomes" id="UP000177871">
    <property type="component" value="Unassembled WGS sequence"/>
</dbReference>
<dbReference type="InterPro" id="IPR001816">
    <property type="entry name" value="Transl_elong_EFTs/EF1B"/>
</dbReference>
<protein>
    <recommendedName>
        <fullName evidence="2 5">Elongation factor Ts</fullName>
        <shortName evidence="5">EF-Ts</shortName>
    </recommendedName>
</protein>
<keyword evidence="5" id="KW-0963">Cytoplasm</keyword>
<organism evidence="8 9">
    <name type="scientific">Candidatus Gottesmanbacteria bacterium RIFCSPHIGHO2_01_FULL_47_48</name>
    <dbReference type="NCBI Taxonomy" id="1798381"/>
    <lineage>
        <taxon>Bacteria</taxon>
        <taxon>Candidatus Gottesmaniibacteriota</taxon>
    </lineage>
</organism>
<dbReference type="GO" id="GO:0005737">
    <property type="term" value="C:cytoplasm"/>
    <property type="evidence" value="ECO:0007669"/>
    <property type="project" value="UniProtKB-SubCell"/>
</dbReference>
<dbReference type="AlphaFoldDB" id="A0A1F6A3Y3"/>
<dbReference type="GO" id="GO:0003746">
    <property type="term" value="F:translation elongation factor activity"/>
    <property type="evidence" value="ECO:0007669"/>
    <property type="project" value="UniProtKB-UniRule"/>
</dbReference>
<dbReference type="Gene3D" id="3.30.479.20">
    <property type="entry name" value="Elongation factor Ts, dimerisation domain"/>
    <property type="match status" value="1"/>
</dbReference>
<keyword evidence="4 5" id="KW-0648">Protein biosynthesis</keyword>
<sequence length="148" mass="16475">MVKVDDIKKLREMTGAGIADCREALAQANNNVDGAVELLKKRGIEKAEKKSERETHQGRVFSYVHGGKIGVLVALLCETDFVAKTDDFQNLGKEICLQVASMEPRNVAELLEQEYIRDPKLTISDMIKSVIGKLGENIRVGEFSRIEL</sequence>
<evidence type="ECO:0000313" key="8">
    <source>
        <dbReference type="EMBL" id="OGG18967.1"/>
    </source>
</evidence>
<dbReference type="FunFam" id="1.10.8.10:FF:000001">
    <property type="entry name" value="Elongation factor Ts"/>
    <property type="match status" value="1"/>
</dbReference>
<feature type="region of interest" description="Involved in Mg(2+) ion dislocation from EF-Tu" evidence="5">
    <location>
        <begin position="79"/>
        <end position="82"/>
    </location>
</feature>
<dbReference type="InterPro" id="IPR009060">
    <property type="entry name" value="UBA-like_sf"/>
</dbReference>
<evidence type="ECO:0000256" key="5">
    <source>
        <dbReference type="HAMAP-Rule" id="MF_00050"/>
    </source>
</evidence>
<dbReference type="HAMAP" id="MF_00050">
    <property type="entry name" value="EF_Ts"/>
    <property type="match status" value="1"/>
</dbReference>
<dbReference type="InterPro" id="IPR014039">
    <property type="entry name" value="Transl_elong_EFTs/EF1B_dimer"/>
</dbReference>
<dbReference type="STRING" id="1798381.A2721_02400"/>
<dbReference type="PANTHER" id="PTHR11741:SF0">
    <property type="entry name" value="ELONGATION FACTOR TS, MITOCHONDRIAL"/>
    <property type="match status" value="1"/>
</dbReference>
<name>A0A1F6A3Y3_9BACT</name>
<evidence type="ECO:0000256" key="3">
    <source>
        <dbReference type="ARBA" id="ARBA00022768"/>
    </source>
</evidence>
<dbReference type="SUPFAM" id="SSF46934">
    <property type="entry name" value="UBA-like"/>
    <property type="match status" value="1"/>
</dbReference>
<dbReference type="Gene3D" id="1.10.8.10">
    <property type="entry name" value="DNA helicase RuvA subunit, C-terminal domain"/>
    <property type="match status" value="1"/>
</dbReference>
<dbReference type="InterPro" id="IPR036402">
    <property type="entry name" value="EF-Ts_dimer_sf"/>
</dbReference>
<comment type="similarity">
    <text evidence="1 5">Belongs to the EF-Ts family.</text>
</comment>
<evidence type="ECO:0000256" key="2">
    <source>
        <dbReference type="ARBA" id="ARBA00016956"/>
    </source>
</evidence>
<reference evidence="8 9" key="1">
    <citation type="journal article" date="2016" name="Nat. Commun.">
        <title>Thousands of microbial genomes shed light on interconnected biogeochemical processes in an aquifer system.</title>
        <authorList>
            <person name="Anantharaman K."/>
            <person name="Brown C.T."/>
            <person name="Hug L.A."/>
            <person name="Sharon I."/>
            <person name="Castelle C.J."/>
            <person name="Probst A.J."/>
            <person name="Thomas B.C."/>
            <person name="Singh A."/>
            <person name="Wilkins M.J."/>
            <person name="Karaoz U."/>
            <person name="Brodie E.L."/>
            <person name="Williams K.H."/>
            <person name="Hubbard S.S."/>
            <person name="Banfield J.F."/>
        </authorList>
    </citation>
    <scope>NUCLEOTIDE SEQUENCE [LARGE SCALE GENOMIC DNA]</scope>
</reference>
<dbReference type="SUPFAM" id="SSF54713">
    <property type="entry name" value="Elongation factor Ts (EF-Ts), dimerisation domain"/>
    <property type="match status" value="1"/>
</dbReference>
<comment type="caution">
    <text evidence="8">The sequence shown here is derived from an EMBL/GenBank/DDBJ whole genome shotgun (WGS) entry which is preliminary data.</text>
</comment>
<evidence type="ECO:0000313" key="9">
    <source>
        <dbReference type="Proteomes" id="UP000177871"/>
    </source>
</evidence>
<feature type="domain" description="Translation elongation factor EFTs/EF1B dimerisation" evidence="7">
    <location>
        <begin position="71"/>
        <end position="147"/>
    </location>
</feature>